<comment type="catalytic activity">
    <reaction evidence="6">
        <text>(S)-lactate + NAD(+) = pyruvate + NADH + H(+)</text>
        <dbReference type="Rhea" id="RHEA:23444"/>
        <dbReference type="ChEBI" id="CHEBI:15361"/>
        <dbReference type="ChEBI" id="CHEBI:15378"/>
        <dbReference type="ChEBI" id="CHEBI:16651"/>
        <dbReference type="ChEBI" id="CHEBI:57540"/>
        <dbReference type="ChEBI" id="CHEBI:57945"/>
        <dbReference type="EC" id="1.1.1.27"/>
    </reaction>
</comment>
<evidence type="ECO:0000256" key="3">
    <source>
        <dbReference type="ARBA" id="ARBA00012967"/>
    </source>
</evidence>
<dbReference type="PROSITE" id="PS00064">
    <property type="entry name" value="L_LDH"/>
    <property type="match status" value="1"/>
</dbReference>
<reference evidence="9" key="1">
    <citation type="journal article" date="2023" name="G3 (Bethesda)">
        <title>Whole genome assemblies of Zophobas morio and Tenebrio molitor.</title>
        <authorList>
            <person name="Kaur S."/>
            <person name="Stinson S.A."/>
            <person name="diCenzo G.C."/>
        </authorList>
    </citation>
    <scope>NUCLEOTIDE SEQUENCE</scope>
    <source>
        <strain evidence="9">QUZm001</strain>
    </source>
</reference>
<comment type="similarity">
    <text evidence="2">Belongs to the LDH/MDH superfamily. LDH family.</text>
</comment>
<evidence type="ECO:0000256" key="4">
    <source>
        <dbReference type="ARBA" id="ARBA00023002"/>
    </source>
</evidence>
<dbReference type="Gene3D" id="3.40.50.720">
    <property type="entry name" value="NAD(P)-binding Rossmann-like Domain"/>
    <property type="match status" value="1"/>
</dbReference>
<dbReference type="EMBL" id="JALNTZ010000525">
    <property type="protein sequence ID" value="KAJ3634439.1"/>
    <property type="molecule type" value="Genomic_DNA"/>
</dbReference>
<dbReference type="InterPro" id="IPR001236">
    <property type="entry name" value="Lactate/malate_DH_N"/>
</dbReference>
<dbReference type="GO" id="GO:0004459">
    <property type="term" value="F:L-lactate dehydrogenase (NAD+) activity"/>
    <property type="evidence" value="ECO:0007669"/>
    <property type="project" value="UniProtKB-EC"/>
</dbReference>
<dbReference type="Pfam" id="PF00056">
    <property type="entry name" value="Ldh_1_N"/>
    <property type="match status" value="1"/>
</dbReference>
<dbReference type="GO" id="GO:0006089">
    <property type="term" value="P:lactate metabolic process"/>
    <property type="evidence" value="ECO:0007669"/>
    <property type="project" value="TreeGrafter"/>
</dbReference>
<dbReference type="SUPFAM" id="SSF56327">
    <property type="entry name" value="LDH C-terminal domain-like"/>
    <property type="match status" value="1"/>
</dbReference>
<accession>A0AA38HJI2</accession>
<evidence type="ECO:0000313" key="10">
    <source>
        <dbReference type="Proteomes" id="UP001168821"/>
    </source>
</evidence>
<keyword evidence="4 6" id="KW-0560">Oxidoreductase</keyword>
<name>A0AA38HJI2_9CUCU</name>
<dbReference type="InterPro" id="IPR022383">
    <property type="entry name" value="Lactate/malate_DH_C"/>
</dbReference>
<feature type="domain" description="Lactate/malate dehydrogenase C-terminal" evidence="8">
    <location>
        <begin position="150"/>
        <end position="186"/>
    </location>
</feature>
<protein>
    <recommendedName>
        <fullName evidence="3 6">L-lactate dehydrogenase</fullName>
        <ecNumber evidence="3 6">1.1.1.27</ecNumber>
    </recommendedName>
</protein>
<dbReference type="PRINTS" id="PR00086">
    <property type="entry name" value="LLDHDRGNASE"/>
</dbReference>
<dbReference type="InterPro" id="IPR015955">
    <property type="entry name" value="Lactate_DH/Glyco_Ohase_4_C"/>
</dbReference>
<dbReference type="PANTHER" id="PTHR43128:SF16">
    <property type="entry name" value="L-LACTATE DEHYDROGENASE"/>
    <property type="match status" value="1"/>
</dbReference>
<evidence type="ECO:0000259" key="7">
    <source>
        <dbReference type="Pfam" id="PF00056"/>
    </source>
</evidence>
<feature type="domain" description="Lactate/malate dehydrogenase N-terminal" evidence="7">
    <location>
        <begin position="7"/>
        <end position="147"/>
    </location>
</feature>
<dbReference type="Gene3D" id="3.90.110.10">
    <property type="entry name" value="Lactate dehydrogenase/glycoside hydrolase, family 4, C-terminal"/>
    <property type="match status" value="1"/>
</dbReference>
<dbReference type="PANTHER" id="PTHR43128">
    <property type="entry name" value="L-2-HYDROXYCARBOXYLATE DEHYDROGENASE (NAD(P)(+))"/>
    <property type="match status" value="1"/>
</dbReference>
<evidence type="ECO:0000259" key="8">
    <source>
        <dbReference type="Pfam" id="PF02866"/>
    </source>
</evidence>
<evidence type="ECO:0000256" key="1">
    <source>
        <dbReference type="ARBA" id="ARBA00004843"/>
    </source>
</evidence>
<dbReference type="AlphaFoldDB" id="A0AA38HJI2"/>
<comment type="caution">
    <text evidence="9">The sequence shown here is derived from an EMBL/GenBank/DDBJ whole genome shotgun (WGS) entry which is preliminary data.</text>
</comment>
<sequence length="187" mass="19674">MKNNGRKVVLVGCGAVGTSFLYSAINQQLAQHYVLIDVFKNAAEGNTIDLADTMAVLGDNSFTSIKAGDYSDCKDADVVVITAGRPQKEGETRLAMVADNAKIMKDIAEQIKKSGFKGVTIIASNPVDVLTAVYQEVTGFDAHSVVGSGTTLDSARLRRLVAEKLNVAPQAVNAFLVGEHGDSSVAA</sequence>
<dbReference type="Pfam" id="PF02866">
    <property type="entry name" value="Ldh_1_C"/>
    <property type="match status" value="1"/>
</dbReference>
<dbReference type="InterPro" id="IPR036291">
    <property type="entry name" value="NAD(P)-bd_dom_sf"/>
</dbReference>
<proteinExistence type="inferred from homology"/>
<evidence type="ECO:0000256" key="6">
    <source>
        <dbReference type="RuleBase" id="RU000496"/>
    </source>
</evidence>
<keyword evidence="10" id="KW-1185">Reference proteome</keyword>
<organism evidence="9 10">
    <name type="scientific">Zophobas morio</name>
    <dbReference type="NCBI Taxonomy" id="2755281"/>
    <lineage>
        <taxon>Eukaryota</taxon>
        <taxon>Metazoa</taxon>
        <taxon>Ecdysozoa</taxon>
        <taxon>Arthropoda</taxon>
        <taxon>Hexapoda</taxon>
        <taxon>Insecta</taxon>
        <taxon>Pterygota</taxon>
        <taxon>Neoptera</taxon>
        <taxon>Endopterygota</taxon>
        <taxon>Coleoptera</taxon>
        <taxon>Polyphaga</taxon>
        <taxon>Cucujiformia</taxon>
        <taxon>Tenebrionidae</taxon>
        <taxon>Zophobas</taxon>
    </lineage>
</organism>
<dbReference type="EC" id="1.1.1.27" evidence="3 6"/>
<dbReference type="InterPro" id="IPR001557">
    <property type="entry name" value="L-lactate/malate_DH"/>
</dbReference>
<evidence type="ECO:0000256" key="5">
    <source>
        <dbReference type="ARBA" id="ARBA00023027"/>
    </source>
</evidence>
<keyword evidence="5 6" id="KW-0520">NAD</keyword>
<dbReference type="Proteomes" id="UP001168821">
    <property type="component" value="Unassembled WGS sequence"/>
</dbReference>
<dbReference type="InterPro" id="IPR018177">
    <property type="entry name" value="L-lactate_DH_AS"/>
</dbReference>
<evidence type="ECO:0000313" key="9">
    <source>
        <dbReference type="EMBL" id="KAJ3634439.1"/>
    </source>
</evidence>
<gene>
    <name evidence="9" type="ORF">Zmor_019081</name>
</gene>
<dbReference type="SUPFAM" id="SSF51735">
    <property type="entry name" value="NAD(P)-binding Rossmann-fold domains"/>
    <property type="match status" value="1"/>
</dbReference>
<comment type="pathway">
    <text evidence="1 6">Fermentation; pyruvate fermentation to lactate; (S)-lactate from pyruvate: step 1/1.</text>
</comment>
<evidence type="ECO:0000256" key="2">
    <source>
        <dbReference type="ARBA" id="ARBA00006054"/>
    </source>
</evidence>